<evidence type="ECO:0000313" key="2">
    <source>
        <dbReference type="EMBL" id="WCH97939.1"/>
    </source>
</evidence>
<feature type="domain" description="DUF7693" evidence="1">
    <location>
        <begin position="7"/>
        <end position="98"/>
    </location>
</feature>
<dbReference type="EMBL" id="CP116669">
    <property type="protein sequence ID" value="WCH97939.1"/>
    <property type="molecule type" value="Genomic_DNA"/>
</dbReference>
<protein>
    <recommendedName>
        <fullName evidence="1">DUF7693 domain-containing protein</fullName>
    </recommendedName>
</protein>
<name>A0ABY7R2F1_9PSED</name>
<reference evidence="2 3" key="1">
    <citation type="journal article" date="2020" name="Front. Microbiol.">
        <title>Toward Biorecycling: Isolation of a Soil Bacterium That Grows on a Polyurethane Oligomer and Monomer.</title>
        <authorList>
            <person name="Espinosa M.J.C."/>
            <person name="Blanco A.C."/>
            <person name="Schmidgall T."/>
            <person name="Atanasoff-Kardjalieff A.K."/>
            <person name="Kappelmeyer U."/>
            <person name="Tischler D."/>
            <person name="Pieper D.H."/>
            <person name="Heipieper H.J."/>
            <person name="Eberlein C."/>
        </authorList>
    </citation>
    <scope>NUCLEOTIDE SEQUENCE [LARGE SCALE GENOMIC DNA]</scope>
    <source>
        <strain evidence="2 3">TDA1</strain>
    </source>
</reference>
<dbReference type="Proteomes" id="UP001214301">
    <property type="component" value="Chromosome"/>
</dbReference>
<accession>A0ABY7R2F1</accession>
<keyword evidence="3" id="KW-1185">Reference proteome</keyword>
<proteinExistence type="predicted"/>
<dbReference type="Pfam" id="PF24745">
    <property type="entry name" value="DUF7693"/>
    <property type="match status" value="1"/>
</dbReference>
<sequence>MSRSGTVSTREAYQRLRDAALGVHALQISAHRHDGLVDVTIEGWQMTLAVDAEGLAHCVHCQAPNGDQAGLEDWYRYGTNPADLLSLWERTQLETRLAR</sequence>
<gene>
    <name evidence="2" type="ORF">PMC74_14190</name>
</gene>
<evidence type="ECO:0000313" key="3">
    <source>
        <dbReference type="Proteomes" id="UP001214301"/>
    </source>
</evidence>
<dbReference type="GeneID" id="301035375"/>
<dbReference type="RefSeq" id="WP_033698306.1">
    <property type="nucleotide sequence ID" value="NZ_CP116669.1"/>
</dbReference>
<dbReference type="InterPro" id="IPR056110">
    <property type="entry name" value="DUF7693"/>
</dbReference>
<organism evidence="2 3">
    <name type="scientific">Pseudomonas capeferrum</name>
    <dbReference type="NCBI Taxonomy" id="1495066"/>
    <lineage>
        <taxon>Bacteria</taxon>
        <taxon>Pseudomonadati</taxon>
        <taxon>Pseudomonadota</taxon>
        <taxon>Gammaproteobacteria</taxon>
        <taxon>Pseudomonadales</taxon>
        <taxon>Pseudomonadaceae</taxon>
        <taxon>Pseudomonas</taxon>
    </lineage>
</organism>
<evidence type="ECO:0000259" key="1">
    <source>
        <dbReference type="Pfam" id="PF24745"/>
    </source>
</evidence>